<name>F2NBM5_CORGP</name>
<dbReference type="Proteomes" id="UP000006851">
    <property type="component" value="Chromosome"/>
</dbReference>
<accession>F2NBM5</accession>
<dbReference type="STRING" id="700015.Corgl_0720"/>
<keyword evidence="3" id="KW-1185">Reference proteome</keyword>
<feature type="region of interest" description="Disordered" evidence="1">
    <location>
        <begin position="1"/>
        <end position="24"/>
    </location>
</feature>
<evidence type="ECO:0000313" key="3">
    <source>
        <dbReference type="Proteomes" id="UP000006851"/>
    </source>
</evidence>
<reference evidence="3" key="1">
    <citation type="journal article" date="2013" name="Stand. Genomic Sci.">
        <title>Complete genome sequence of Coriobacterium glomerans type strain (PW2(T)) from the midgut of Pyrrhocoris apterus L. (red soldier bug).</title>
        <authorList>
            <person name="Stackebrandt E."/>
            <person name="Zeytun A."/>
            <person name="Lapidus A."/>
            <person name="Nolan M."/>
            <person name="Lucas S."/>
            <person name="Hammon N."/>
            <person name="Deshpande S."/>
            <person name="Cheng J.F."/>
            <person name="Tapia R."/>
            <person name="Goodwin L.A."/>
            <person name="Pitluck S."/>
            <person name="Liolios K."/>
            <person name="Pagani I."/>
            <person name="Ivanova N."/>
            <person name="Mavromatis K."/>
            <person name="Mikhailova N."/>
            <person name="Huntemann M."/>
            <person name="Pati A."/>
            <person name="Chen A."/>
            <person name="Palaniappan K."/>
            <person name="Chang Y.J."/>
            <person name="Land M."/>
            <person name="Hauser L."/>
            <person name="Rohde M."/>
            <person name="Pukall R."/>
            <person name="Goker M."/>
            <person name="Detter J.C."/>
            <person name="Woyke T."/>
            <person name="Bristow J."/>
            <person name="Eisen J.A."/>
            <person name="Markowitz V."/>
            <person name="Hugenholtz P."/>
            <person name="Kyrpides N.C."/>
            <person name="Klenk H.P."/>
        </authorList>
    </citation>
    <scope>NUCLEOTIDE SEQUENCE</scope>
    <source>
        <strain evidence="3">ATCC 49209 / DSM 20642 / JCM 10262 / PW2</strain>
    </source>
</reference>
<evidence type="ECO:0008006" key="4">
    <source>
        <dbReference type="Google" id="ProtNLM"/>
    </source>
</evidence>
<evidence type="ECO:0000256" key="1">
    <source>
        <dbReference type="SAM" id="MobiDB-lite"/>
    </source>
</evidence>
<gene>
    <name evidence="2" type="ordered locus">Corgl_0720</name>
</gene>
<proteinExistence type="predicted"/>
<dbReference type="SUPFAM" id="SSF47413">
    <property type="entry name" value="lambda repressor-like DNA-binding domains"/>
    <property type="match status" value="1"/>
</dbReference>
<dbReference type="HOGENOM" id="CLU_138399_0_0_11"/>
<sequence length="164" mass="18782">MEERMGWRARDATKRSETATIGDSDRPLTEELLHELLSSPDPETYLNAHELLDTTVSRYLGELLASKGMKRIDVVRSSGINETFGYQIFKGQRNASRNKLLQIAIAMGCDLMEVNRLLKIAGVNELYCRNRRDAIIIFCIDRGDSLQKINEELFVRDEETIYNP</sequence>
<dbReference type="InterPro" id="IPR010982">
    <property type="entry name" value="Lambda_DNA-bd_dom_sf"/>
</dbReference>
<evidence type="ECO:0000313" key="2">
    <source>
        <dbReference type="EMBL" id="AEB06834.1"/>
    </source>
</evidence>
<dbReference type="EMBL" id="CP002628">
    <property type="protein sequence ID" value="AEB06834.1"/>
    <property type="molecule type" value="Genomic_DNA"/>
</dbReference>
<protein>
    <recommendedName>
        <fullName evidence="4">XRE family transcriptional regulator</fullName>
    </recommendedName>
</protein>
<dbReference type="eggNOG" id="ENOG5032ZVG">
    <property type="taxonomic scope" value="Bacteria"/>
</dbReference>
<dbReference type="GO" id="GO:0003677">
    <property type="term" value="F:DNA binding"/>
    <property type="evidence" value="ECO:0007669"/>
    <property type="project" value="InterPro"/>
</dbReference>
<dbReference type="KEGG" id="cgo:Corgl_0720"/>
<organism evidence="2 3">
    <name type="scientific">Coriobacterium glomerans (strain ATCC 49209 / DSM 20642 / JCM 10262 / PW2)</name>
    <dbReference type="NCBI Taxonomy" id="700015"/>
    <lineage>
        <taxon>Bacteria</taxon>
        <taxon>Bacillati</taxon>
        <taxon>Actinomycetota</taxon>
        <taxon>Coriobacteriia</taxon>
        <taxon>Coriobacteriales</taxon>
        <taxon>Coriobacteriaceae</taxon>
        <taxon>Coriobacterium</taxon>
    </lineage>
</organism>
<dbReference type="AlphaFoldDB" id="F2NBM5"/>